<protein>
    <submittedName>
        <fullName evidence="4">Glycosidase, PH1107-related</fullName>
    </submittedName>
</protein>
<proteinExistence type="inferred from homology"/>
<sequence length="489" mass="55518">MAQRGALCVVATRRAEIRQADSSRVITKLFIPGNEDRVRRIIDRVLTLSEEQVTVLLEQVIDEFAHRHRRFQAVLMDNYRAVARFIPEGEPLSEARQLLLGAYFTSEYSIQSAGVLNPSIVLHPDQSGLREGEARYLMTYRCVGEGHISSLEFRSCVITRDYEIKARPISPFLETPEVLPCETFNRSLLRARLIQRGAFSKAVEKLVDELPEEFTLGEMEALESRFETERTLPKRIRAEMRDVLQWLQQSCYRVRFPLGTRISGRVIFPVVENECRGIEDARLVRFVDDDGEVTYYATYTGYNGFAIVSKLLETKDFLNFKSVTLTGKAAQNKGMALFPRRINGRYAMLCRRDNECNYIAFSDSLYSWDEDELIRGPVSPWEFIQIGNGGSPIETQAGWLVLTHGVGPMRKYCLGADLLDLDDPSKLIGRATEPILSPNEYEREGYVPNVVYTCGAVVHHDELIIAYAMSDWASGIATVPLDMLLKSLT</sequence>
<dbReference type="OrthoDB" id="9759709at2"/>
<comment type="similarity">
    <text evidence="3">Belongs to the glycosyl hydrolase 130 family.</text>
</comment>
<dbReference type="InterPro" id="IPR007184">
    <property type="entry name" value="Mannoside_phosphorylase"/>
</dbReference>
<dbReference type="HOGENOM" id="CLU_640768_0_0_9"/>
<dbReference type="GO" id="GO:0016798">
    <property type="term" value="F:hydrolase activity, acting on glycosyl bonds"/>
    <property type="evidence" value="ECO:0007669"/>
    <property type="project" value="UniProtKB-KW"/>
</dbReference>
<keyword evidence="4" id="KW-0378">Hydrolase</keyword>
<dbReference type="SUPFAM" id="SSF75005">
    <property type="entry name" value="Arabinanase/levansucrase/invertase"/>
    <property type="match status" value="1"/>
</dbReference>
<keyword evidence="1" id="KW-0328">Glycosyltransferase</keyword>
<dbReference type="GO" id="GO:0016757">
    <property type="term" value="F:glycosyltransferase activity"/>
    <property type="evidence" value="ECO:0007669"/>
    <property type="project" value="UniProtKB-KW"/>
</dbReference>
<gene>
    <name evidence="4" type="ordered locus">Daud_0864</name>
</gene>
<dbReference type="eggNOG" id="COG2152">
    <property type="taxonomic scope" value="Bacteria"/>
</dbReference>
<evidence type="ECO:0000313" key="5">
    <source>
        <dbReference type="Proteomes" id="UP000008544"/>
    </source>
</evidence>
<evidence type="ECO:0000313" key="4">
    <source>
        <dbReference type="EMBL" id="ACA59377.1"/>
    </source>
</evidence>
<keyword evidence="2" id="KW-0808">Transferase</keyword>
<dbReference type="CDD" id="cd18613">
    <property type="entry name" value="GH130"/>
    <property type="match status" value="1"/>
</dbReference>
<dbReference type="Pfam" id="PF04041">
    <property type="entry name" value="Glyco_hydro_130"/>
    <property type="match status" value="1"/>
</dbReference>
<evidence type="ECO:0000256" key="3">
    <source>
        <dbReference type="ARBA" id="ARBA00024356"/>
    </source>
</evidence>
<keyword evidence="5" id="KW-1185">Reference proteome</keyword>
<organism evidence="4 5">
    <name type="scientific">Desulforudis audaxviator (strain MP104C)</name>
    <dbReference type="NCBI Taxonomy" id="477974"/>
    <lineage>
        <taxon>Bacteria</taxon>
        <taxon>Bacillati</taxon>
        <taxon>Bacillota</taxon>
        <taxon>Clostridia</taxon>
        <taxon>Thermoanaerobacterales</taxon>
        <taxon>Candidatus Desulforudaceae</taxon>
        <taxon>Candidatus Desulforudis</taxon>
    </lineage>
</organism>
<dbReference type="AlphaFoldDB" id="B1I308"/>
<dbReference type="RefSeq" id="WP_012301963.1">
    <property type="nucleotide sequence ID" value="NC_010424.1"/>
</dbReference>
<dbReference type="PANTHER" id="PTHR34106">
    <property type="entry name" value="GLYCOSIDASE"/>
    <property type="match status" value="1"/>
</dbReference>
<name>B1I308_DESAP</name>
<dbReference type="PANTHER" id="PTHR34106:SF4">
    <property type="entry name" value="BLL5143 PROTEIN"/>
    <property type="match status" value="1"/>
</dbReference>
<dbReference type="InterPro" id="IPR023296">
    <property type="entry name" value="Glyco_hydro_beta-prop_sf"/>
</dbReference>
<keyword evidence="4" id="KW-0326">Glycosidase</keyword>
<dbReference type="Gene3D" id="2.115.10.20">
    <property type="entry name" value="Glycosyl hydrolase domain, family 43"/>
    <property type="match status" value="1"/>
</dbReference>
<accession>B1I308</accession>
<reference evidence="4 5" key="2">
    <citation type="journal article" date="2008" name="Science">
        <title>Environmental genomics reveals a single-species ecosystem deep within Earth.</title>
        <authorList>
            <person name="Chivian D."/>
            <person name="Brodie E.L."/>
            <person name="Alm E.J."/>
            <person name="Culley D.E."/>
            <person name="Dehal P.S."/>
            <person name="Desantis T.Z."/>
            <person name="Gihring T.M."/>
            <person name="Lapidus A."/>
            <person name="Lin L.H."/>
            <person name="Lowry S.R."/>
            <person name="Moser D.P."/>
            <person name="Richardson P.M."/>
            <person name="Southam G."/>
            <person name="Wanger G."/>
            <person name="Pratt L.M."/>
            <person name="Andersen G.L."/>
            <person name="Hazen T.C."/>
            <person name="Brockman F.J."/>
            <person name="Arkin A.P."/>
            <person name="Onstott T.C."/>
        </authorList>
    </citation>
    <scope>NUCLEOTIDE SEQUENCE [LARGE SCALE GENOMIC DNA]</scope>
    <source>
        <strain evidence="4 5">MP104C</strain>
    </source>
</reference>
<dbReference type="EMBL" id="CP000860">
    <property type="protein sequence ID" value="ACA59377.1"/>
    <property type="molecule type" value="Genomic_DNA"/>
</dbReference>
<dbReference type="Proteomes" id="UP000008544">
    <property type="component" value="Chromosome"/>
</dbReference>
<evidence type="ECO:0000256" key="1">
    <source>
        <dbReference type="ARBA" id="ARBA00022676"/>
    </source>
</evidence>
<reference evidence="5" key="1">
    <citation type="submission" date="2007-10" db="EMBL/GenBank/DDBJ databases">
        <title>Complete sequence of chromosome of Desulforudis audaxviator MP104C.</title>
        <authorList>
            <person name="Copeland A."/>
            <person name="Lucas S."/>
            <person name="Lapidus A."/>
            <person name="Barry K."/>
            <person name="Glavina del Rio T."/>
            <person name="Dalin E."/>
            <person name="Tice H."/>
            <person name="Bruce D."/>
            <person name="Pitluck S."/>
            <person name="Lowry S.R."/>
            <person name="Larimer F."/>
            <person name="Land M.L."/>
            <person name="Hauser L."/>
            <person name="Kyrpides N."/>
            <person name="Ivanova N.N."/>
            <person name="Richardson P."/>
        </authorList>
    </citation>
    <scope>NUCLEOTIDE SEQUENCE [LARGE SCALE GENOMIC DNA]</scope>
    <source>
        <strain evidence="5">MP104C</strain>
    </source>
</reference>
<dbReference type="KEGG" id="dau:Daud_0864"/>
<evidence type="ECO:0000256" key="2">
    <source>
        <dbReference type="ARBA" id="ARBA00022679"/>
    </source>
</evidence>
<dbReference type="STRING" id="477974.Daud_0864"/>